<gene>
    <name evidence="3" type="ORF">LGH74_03385</name>
</gene>
<sequence length="293" mass="31334">MPLTIIAFAGFYEGARHAVQYADTLAQALQAKLVLLHVNRAAMVDPYEMLGEEFRQDELRRQTDTAAALYRQAEALTTPATVEVTTDLLPVVADDLARRHHPVLFVLGQPEPGAAASTSVEADCADLLRTLHYPVLVVPRTAPAQEPPRRFLLAADREPFTLGPNSRPLRQLLATLGTHLAVAHVSDNVVDDAGCGAALHAVQVSGLVDGLTTPELRGYTHGHPDAGLLAAVQDTRADMVLMVARQRSYLGELFHRSVTARLLANSPVPVLVLPTAVEGAPAGQASHKTAAAR</sequence>
<organism evidence="3 4">
    <name type="scientific">Hymenobacter lucidus</name>
    <dbReference type="NCBI Taxonomy" id="2880930"/>
    <lineage>
        <taxon>Bacteria</taxon>
        <taxon>Pseudomonadati</taxon>
        <taxon>Bacteroidota</taxon>
        <taxon>Cytophagia</taxon>
        <taxon>Cytophagales</taxon>
        <taxon>Hymenobacteraceae</taxon>
        <taxon>Hymenobacter</taxon>
    </lineage>
</organism>
<proteinExistence type="inferred from homology"/>
<reference evidence="3" key="1">
    <citation type="submission" date="2021-10" db="EMBL/GenBank/DDBJ databases">
        <authorList>
            <person name="Dean J.D."/>
            <person name="Kim M.K."/>
            <person name="Newey C.N."/>
            <person name="Stoker T.S."/>
            <person name="Thompson D.W."/>
            <person name="Grose J.H."/>
        </authorList>
    </citation>
    <scope>NUCLEOTIDE SEQUENCE</scope>
    <source>
        <strain evidence="3">BT178</strain>
    </source>
</reference>
<evidence type="ECO:0000313" key="4">
    <source>
        <dbReference type="Proteomes" id="UP001165296"/>
    </source>
</evidence>
<evidence type="ECO:0000256" key="1">
    <source>
        <dbReference type="ARBA" id="ARBA00008791"/>
    </source>
</evidence>
<dbReference type="EMBL" id="JAJADR010000001">
    <property type="protein sequence ID" value="MCB2407008.1"/>
    <property type="molecule type" value="Genomic_DNA"/>
</dbReference>
<dbReference type="InterPro" id="IPR006016">
    <property type="entry name" value="UspA"/>
</dbReference>
<evidence type="ECO:0000313" key="3">
    <source>
        <dbReference type="EMBL" id="MCB2407008.1"/>
    </source>
</evidence>
<protein>
    <submittedName>
        <fullName evidence="3">Universal stress protein</fullName>
    </submittedName>
</protein>
<feature type="domain" description="UspA" evidence="2">
    <location>
        <begin position="13"/>
        <end position="139"/>
    </location>
</feature>
<comment type="similarity">
    <text evidence="1">Belongs to the universal stress protein A family.</text>
</comment>
<comment type="caution">
    <text evidence="3">The sequence shown here is derived from an EMBL/GenBank/DDBJ whole genome shotgun (WGS) entry which is preliminary data.</text>
</comment>
<dbReference type="RefSeq" id="WP_226171947.1">
    <property type="nucleotide sequence ID" value="NZ_JAJADR010000001.1"/>
</dbReference>
<dbReference type="Gene3D" id="3.40.50.12370">
    <property type="match status" value="1"/>
</dbReference>
<keyword evidence="4" id="KW-1185">Reference proteome</keyword>
<accession>A0ABS8ALS8</accession>
<feature type="domain" description="UspA" evidence="2">
    <location>
        <begin position="220"/>
        <end position="274"/>
    </location>
</feature>
<evidence type="ECO:0000259" key="2">
    <source>
        <dbReference type="Pfam" id="PF00582"/>
    </source>
</evidence>
<dbReference type="PANTHER" id="PTHR46268:SF6">
    <property type="entry name" value="UNIVERSAL STRESS PROTEIN UP12"/>
    <property type="match status" value="1"/>
</dbReference>
<dbReference type="PANTHER" id="PTHR46268">
    <property type="entry name" value="STRESS RESPONSE PROTEIN NHAX"/>
    <property type="match status" value="1"/>
</dbReference>
<dbReference type="Pfam" id="PF00582">
    <property type="entry name" value="Usp"/>
    <property type="match status" value="2"/>
</dbReference>
<name>A0ABS8ALS8_9BACT</name>
<dbReference type="Proteomes" id="UP001165296">
    <property type="component" value="Unassembled WGS sequence"/>
</dbReference>
<dbReference type="SUPFAM" id="SSF52402">
    <property type="entry name" value="Adenine nucleotide alpha hydrolases-like"/>
    <property type="match status" value="2"/>
</dbReference>